<evidence type="ECO:0000313" key="2">
    <source>
        <dbReference type="Proteomes" id="UP000695562"/>
    </source>
</evidence>
<gene>
    <name evidence="1" type="ORF">CYY_004494</name>
</gene>
<dbReference type="EMBL" id="AJWJ01000159">
    <property type="protein sequence ID" value="KAF2074208.1"/>
    <property type="molecule type" value="Genomic_DNA"/>
</dbReference>
<dbReference type="OrthoDB" id="10474265at2759"/>
<dbReference type="Proteomes" id="UP000695562">
    <property type="component" value="Unassembled WGS sequence"/>
</dbReference>
<proteinExistence type="predicted"/>
<name>A0A8J4PT98_9MYCE</name>
<comment type="caution">
    <text evidence="1">The sequence shown here is derived from an EMBL/GenBank/DDBJ whole genome shotgun (WGS) entry which is preliminary data.</text>
</comment>
<sequence length="153" mass="16416">MTVITVDYAVFMTQYHNITDQQSIGTDGLGPCIGIVAHKKDNTVFCAHLACSIVPSNADNIKLITEKSKTVLTPYLNSKDVSTIFYVSGNPRDKSADAMFQGLQAVYGANTLNTGNGVYWDKKLKTAIATGAQTIVGTTKGPQDDNGPIEVKK</sequence>
<evidence type="ECO:0000313" key="1">
    <source>
        <dbReference type="EMBL" id="KAF2074208.1"/>
    </source>
</evidence>
<organism evidence="1 2">
    <name type="scientific">Polysphondylium violaceum</name>
    <dbReference type="NCBI Taxonomy" id="133409"/>
    <lineage>
        <taxon>Eukaryota</taxon>
        <taxon>Amoebozoa</taxon>
        <taxon>Evosea</taxon>
        <taxon>Eumycetozoa</taxon>
        <taxon>Dictyostelia</taxon>
        <taxon>Dictyosteliales</taxon>
        <taxon>Dictyosteliaceae</taxon>
        <taxon>Polysphondylium</taxon>
    </lineage>
</organism>
<dbReference type="AlphaFoldDB" id="A0A8J4PT98"/>
<protein>
    <submittedName>
        <fullName evidence="1">Uncharacterized protein</fullName>
    </submittedName>
</protein>
<reference evidence="1" key="1">
    <citation type="submission" date="2020-01" db="EMBL/GenBank/DDBJ databases">
        <title>Development of genomics and gene disruption for Polysphondylium violaceum indicates a role for the polyketide synthase stlB in stalk morphogenesis.</title>
        <authorList>
            <person name="Narita B."/>
            <person name="Kawabe Y."/>
            <person name="Kin K."/>
            <person name="Saito T."/>
            <person name="Gibbs R."/>
            <person name="Kuspa A."/>
            <person name="Muzny D."/>
            <person name="Queller D."/>
            <person name="Richards S."/>
            <person name="Strassman J."/>
            <person name="Sucgang R."/>
            <person name="Worley K."/>
            <person name="Schaap P."/>
        </authorList>
    </citation>
    <scope>NUCLEOTIDE SEQUENCE</scope>
    <source>
        <strain evidence="1">QSvi11</strain>
    </source>
</reference>
<keyword evidence="2" id="KW-1185">Reference proteome</keyword>
<accession>A0A8J4PT98</accession>